<dbReference type="InterPro" id="IPR003346">
    <property type="entry name" value="Transposase_20"/>
</dbReference>
<keyword evidence="1" id="KW-0175">Coiled coil</keyword>
<dbReference type="Pfam" id="PF02371">
    <property type="entry name" value="Transposase_20"/>
    <property type="match status" value="1"/>
</dbReference>
<dbReference type="InterPro" id="IPR047650">
    <property type="entry name" value="Transpos_IS110"/>
</dbReference>
<sequence length="454" mass="51965">MQKQDSYDYYVGIDCAQNKHDFAMKNNQDKFLIKKGHFSNTLQGYEKFLNTVLSKCPNKDKILFGMEVTGIYGTNLYERLKSDGYHVVMIFPDSVKNYRDYKRLNKTDKIDSACIAELLLNGDAQIVHVEKNGYTDLKAYIRRRNALKVTCTQETNRFLAKVCLYFPDLLKVFPSGRATLKAIFSIYPTPYSIIEADFDELVSVLQKASKNKFGVDKANELIHAARKSIVVRKSISDGELYNIHSLIDSIDFLESEIRNLEKIIDSKAEEFPTYHVLLTLTGCGKITAATIVAEIGDISRFHKASQIVSLAGLYGDNSKSGSSVNKRGKISKKGSRYLRHAIYMVAEFARRNNPIFKAYFTMKKNGDRTKHILAVNAVANKLCKVIYSLMKNQSTYIIQYRDLAKLSESTQNEFFQNAETDFSAKTRRKKYLYEDEYGELHEFVFKSIKKTLIE</sequence>
<name>A0A413CUN8_9FIRM</name>
<feature type="coiled-coil region" evidence="1">
    <location>
        <begin position="243"/>
        <end position="270"/>
    </location>
</feature>
<evidence type="ECO:0000256" key="1">
    <source>
        <dbReference type="SAM" id="Coils"/>
    </source>
</evidence>
<reference evidence="4 5" key="1">
    <citation type="submission" date="2018-08" db="EMBL/GenBank/DDBJ databases">
        <title>A genome reference for cultivated species of the human gut microbiota.</title>
        <authorList>
            <person name="Zou Y."/>
            <person name="Xue W."/>
            <person name="Luo G."/>
        </authorList>
    </citation>
    <scope>NUCLEOTIDE SEQUENCE [LARGE SCALE GENOMIC DNA]</scope>
    <source>
        <strain evidence="4 5">AF10-31</strain>
    </source>
</reference>
<protein>
    <submittedName>
        <fullName evidence="4">IS110 family transposase</fullName>
    </submittedName>
</protein>
<dbReference type="PANTHER" id="PTHR33055">
    <property type="entry name" value="TRANSPOSASE FOR INSERTION SEQUENCE ELEMENT IS1111A"/>
    <property type="match status" value="1"/>
</dbReference>
<dbReference type="InterPro" id="IPR002525">
    <property type="entry name" value="Transp_IS110-like_N"/>
</dbReference>
<feature type="domain" description="Transposase IS110-like N-terminal" evidence="2">
    <location>
        <begin position="11"/>
        <end position="167"/>
    </location>
</feature>
<evidence type="ECO:0000313" key="4">
    <source>
        <dbReference type="EMBL" id="RGW75154.1"/>
    </source>
</evidence>
<evidence type="ECO:0000259" key="2">
    <source>
        <dbReference type="Pfam" id="PF01548"/>
    </source>
</evidence>
<evidence type="ECO:0000259" key="3">
    <source>
        <dbReference type="Pfam" id="PF02371"/>
    </source>
</evidence>
<dbReference type="GO" id="GO:0006313">
    <property type="term" value="P:DNA transposition"/>
    <property type="evidence" value="ECO:0007669"/>
    <property type="project" value="InterPro"/>
</dbReference>
<feature type="domain" description="Transposase IS116/IS110/IS902 C-terminal" evidence="3">
    <location>
        <begin position="275"/>
        <end position="360"/>
    </location>
</feature>
<gene>
    <name evidence="4" type="ORF">DWV56_06235</name>
</gene>
<dbReference type="Pfam" id="PF01548">
    <property type="entry name" value="DEDD_Tnp_IS110"/>
    <property type="match status" value="1"/>
</dbReference>
<dbReference type="GO" id="GO:0004803">
    <property type="term" value="F:transposase activity"/>
    <property type="evidence" value="ECO:0007669"/>
    <property type="project" value="InterPro"/>
</dbReference>
<dbReference type="Proteomes" id="UP000284651">
    <property type="component" value="Unassembled WGS sequence"/>
</dbReference>
<proteinExistence type="predicted"/>
<dbReference type="RefSeq" id="WP_118357238.1">
    <property type="nucleotide sequence ID" value="NZ_QSAT01000016.1"/>
</dbReference>
<dbReference type="NCBIfam" id="NF033542">
    <property type="entry name" value="transpos_IS110"/>
    <property type="match status" value="1"/>
</dbReference>
<comment type="caution">
    <text evidence="4">The sequence shown here is derived from an EMBL/GenBank/DDBJ whole genome shotgun (WGS) entry which is preliminary data.</text>
</comment>
<dbReference type="AlphaFoldDB" id="A0A413CUN8"/>
<dbReference type="GO" id="GO:0003677">
    <property type="term" value="F:DNA binding"/>
    <property type="evidence" value="ECO:0007669"/>
    <property type="project" value="InterPro"/>
</dbReference>
<evidence type="ECO:0000313" key="5">
    <source>
        <dbReference type="Proteomes" id="UP000284651"/>
    </source>
</evidence>
<accession>A0A413CUN8</accession>
<organism evidence="4 5">
    <name type="scientific">Holdemanella biformis</name>
    <dbReference type="NCBI Taxonomy" id="1735"/>
    <lineage>
        <taxon>Bacteria</taxon>
        <taxon>Bacillati</taxon>
        <taxon>Bacillota</taxon>
        <taxon>Erysipelotrichia</taxon>
        <taxon>Erysipelotrichales</taxon>
        <taxon>Erysipelotrichaceae</taxon>
        <taxon>Holdemanella</taxon>
    </lineage>
</organism>
<dbReference type="EMBL" id="QSAT01000016">
    <property type="protein sequence ID" value="RGW75154.1"/>
    <property type="molecule type" value="Genomic_DNA"/>
</dbReference>
<dbReference type="PANTHER" id="PTHR33055:SF13">
    <property type="entry name" value="TRANSPOSASE"/>
    <property type="match status" value="1"/>
</dbReference>